<reference evidence="1" key="2">
    <citation type="submission" date="2018-07" db="EMBL/GenBank/DDBJ databases">
        <authorList>
            <consortium name="GenomeTrakr network: Whole genome sequencing for foodborne pathogen traceback"/>
        </authorList>
    </citation>
    <scope>NUCLEOTIDE SEQUENCE</scope>
    <source>
        <strain evidence="1">CFSAN031443</strain>
    </source>
</reference>
<proteinExistence type="predicted"/>
<organism evidence="1">
    <name type="scientific">Salmonella enterica I</name>
    <dbReference type="NCBI Taxonomy" id="59201"/>
    <lineage>
        <taxon>Bacteria</taxon>
        <taxon>Pseudomonadati</taxon>
        <taxon>Pseudomonadota</taxon>
        <taxon>Gammaproteobacteria</taxon>
        <taxon>Enterobacterales</taxon>
        <taxon>Enterobacteriaceae</taxon>
        <taxon>Salmonella</taxon>
    </lineage>
</organism>
<dbReference type="EMBL" id="DAAMVH010000005">
    <property type="protein sequence ID" value="HAC8333162.1"/>
    <property type="molecule type" value="Genomic_DNA"/>
</dbReference>
<evidence type="ECO:0000313" key="2">
    <source>
        <dbReference type="EMBL" id="HAC8333162.1"/>
    </source>
</evidence>
<reference evidence="2" key="1">
    <citation type="journal article" date="2018" name="Genome Biol.">
        <title>SKESA: strategic k-mer extension for scrupulous assemblies.</title>
        <authorList>
            <person name="Souvorov A."/>
            <person name="Agarwala R."/>
            <person name="Lipman D.J."/>
        </authorList>
    </citation>
    <scope>NUCLEOTIDE SEQUENCE</scope>
    <source>
        <strain evidence="2">14ARS_STU0125</strain>
    </source>
</reference>
<accession>A0A1U7FM74</accession>
<comment type="caution">
    <text evidence="1">The sequence shown here is derived from an EMBL/GenBank/DDBJ whole genome shotgun (WGS) entry which is preliminary data.</text>
</comment>
<name>A0A1U7FM74_SALET</name>
<sequence length="268" mass="31554">MLINKKSDLPEYFDIGKYKTFESLDDREFFNQLLMRHYMVADYDKWIDEDDLKIIMSNPIADRKYSEDAFAGVDYVQSDMQENNSNAGKRLGSSMLIEPLQRHDIFKIMHSKKVVDEYDDADTLGLFDCINLIDNFGDDFFVKLDLRYPDEFLIEDLSSLLSLWRNSLNIPDPNNELSINSWEVARRKIISYGIFPYADLFCWQKITGNRISSSVIAGSIFPDLSVGEKKLCETIRPFFEKNLANFSLEKFEREIRERLIEQKNRRRK</sequence>
<dbReference type="RefSeq" id="WP_023309430.1">
    <property type="nucleotide sequence ID" value="NZ_CP076466.1"/>
</dbReference>
<gene>
    <name evidence="1" type="ORF">AXN14_21160</name>
    <name evidence="2" type="ORF">G0H73_10165</name>
</gene>
<dbReference type="AlphaFoldDB" id="A0A1U7FM74"/>
<dbReference type="Pfam" id="PF19924">
    <property type="entry name" value="DUF6387"/>
    <property type="match status" value="1"/>
</dbReference>
<dbReference type="InterPro" id="IPR045664">
    <property type="entry name" value="DUF6387"/>
</dbReference>
<protein>
    <submittedName>
        <fullName evidence="1">Uncharacterized protein</fullName>
    </submittedName>
</protein>
<evidence type="ECO:0000313" key="1">
    <source>
        <dbReference type="EMBL" id="EBQ0118360.1"/>
    </source>
</evidence>
<dbReference type="EMBL" id="AAGNPF010000019">
    <property type="protein sequence ID" value="EBQ0118360.1"/>
    <property type="molecule type" value="Genomic_DNA"/>
</dbReference>
<reference evidence="2" key="3">
    <citation type="submission" date="2018-12" db="EMBL/GenBank/DDBJ databases">
        <authorList>
            <consortium name="NCBI Pathogen Detection Project"/>
        </authorList>
    </citation>
    <scope>NUCLEOTIDE SEQUENCE</scope>
    <source>
        <strain evidence="2">14ARS_STU0125</strain>
    </source>
</reference>